<feature type="domain" description="Wall-associated receptor kinase galacturonan-binding" evidence="5">
    <location>
        <begin position="53"/>
        <end position="115"/>
    </location>
</feature>
<evidence type="ECO:0000256" key="4">
    <source>
        <dbReference type="SAM" id="SignalP"/>
    </source>
</evidence>
<dbReference type="PANTHER" id="PTHR33138">
    <property type="entry name" value="OS01G0690200 PROTEIN"/>
    <property type="match status" value="1"/>
</dbReference>
<evidence type="ECO:0000259" key="6">
    <source>
        <dbReference type="Pfam" id="PF14380"/>
    </source>
</evidence>
<gene>
    <name evidence="7" type="ORF">QYE76_054651</name>
</gene>
<accession>A0AAD8SYE1</accession>
<keyword evidence="8" id="KW-1185">Reference proteome</keyword>
<proteinExistence type="predicted"/>
<evidence type="ECO:0000256" key="1">
    <source>
        <dbReference type="ARBA" id="ARBA00004167"/>
    </source>
</evidence>
<dbReference type="InterPro" id="IPR025287">
    <property type="entry name" value="WAK_GUB"/>
</dbReference>
<sequence length="349" mass="37580">MIIVSPASPGIPLESCLWSLLPPPSKVHLTMHHLLLPAVVLLFATAEAYAASCSNATCGGQTISYPFWLANSGPNCGYPGLGISCQDNTPILDHQFHQYRVLRIDYANRTVALADADAWNTTCPRLTFNLSPDPNSWLQLTRSNSNLTVLYNCKAKLPRPSAVKLDGCPDQSNTWYVLPDDGVTGKAYGHGCEKAVTTPVLLSSLHRLAANPSLGEVLSAGFEMRYDAKSEQCGACEQSGGRCRYGRIEEHGGTGFACVCDDGANERQCGDARSLHLKRQKLYKIASTSSEVLICLLSLACLLGYKKYCSPLSASHLPCSIKEPAEVSLSLLAGDAGFGLSREDARLLL</sequence>
<feature type="chain" id="PRO_5042098133" evidence="4">
    <location>
        <begin position="51"/>
        <end position="349"/>
    </location>
</feature>
<dbReference type="InterPro" id="IPR032872">
    <property type="entry name" value="WAK_assoc_C"/>
</dbReference>
<name>A0AAD8SYE1_LOLMU</name>
<dbReference type="GO" id="GO:0030247">
    <property type="term" value="F:polysaccharide binding"/>
    <property type="evidence" value="ECO:0007669"/>
    <property type="project" value="InterPro"/>
</dbReference>
<dbReference type="GO" id="GO:0016020">
    <property type="term" value="C:membrane"/>
    <property type="evidence" value="ECO:0007669"/>
    <property type="project" value="UniProtKB-SubCell"/>
</dbReference>
<dbReference type="PANTHER" id="PTHR33138:SF69">
    <property type="entry name" value="WALL-ASSOCIATED RECEPTOR KINASE GALACTURONAN-BINDING DOMAIN-CONTAINING PROTEIN"/>
    <property type="match status" value="1"/>
</dbReference>
<comment type="caution">
    <text evidence="7">The sequence shown here is derived from an EMBL/GenBank/DDBJ whole genome shotgun (WGS) entry which is preliminary data.</text>
</comment>
<dbReference type="Pfam" id="PF14380">
    <property type="entry name" value="WAK_assoc"/>
    <property type="match status" value="1"/>
</dbReference>
<dbReference type="EMBL" id="JAUUTY010000003">
    <property type="protein sequence ID" value="KAK1666492.1"/>
    <property type="molecule type" value="Genomic_DNA"/>
</dbReference>
<dbReference type="Proteomes" id="UP001231189">
    <property type="component" value="Unassembled WGS sequence"/>
</dbReference>
<evidence type="ECO:0000313" key="7">
    <source>
        <dbReference type="EMBL" id="KAK1666492.1"/>
    </source>
</evidence>
<keyword evidence="3" id="KW-0325">Glycoprotein</keyword>
<dbReference type="Pfam" id="PF13947">
    <property type="entry name" value="GUB_WAK_bind"/>
    <property type="match status" value="1"/>
</dbReference>
<organism evidence="7 8">
    <name type="scientific">Lolium multiflorum</name>
    <name type="common">Italian ryegrass</name>
    <name type="synonym">Lolium perenne subsp. multiflorum</name>
    <dbReference type="NCBI Taxonomy" id="4521"/>
    <lineage>
        <taxon>Eukaryota</taxon>
        <taxon>Viridiplantae</taxon>
        <taxon>Streptophyta</taxon>
        <taxon>Embryophyta</taxon>
        <taxon>Tracheophyta</taxon>
        <taxon>Spermatophyta</taxon>
        <taxon>Magnoliopsida</taxon>
        <taxon>Liliopsida</taxon>
        <taxon>Poales</taxon>
        <taxon>Poaceae</taxon>
        <taxon>BOP clade</taxon>
        <taxon>Pooideae</taxon>
        <taxon>Poodae</taxon>
        <taxon>Poeae</taxon>
        <taxon>Poeae Chloroplast Group 2 (Poeae type)</taxon>
        <taxon>Loliodinae</taxon>
        <taxon>Loliinae</taxon>
        <taxon>Lolium</taxon>
    </lineage>
</organism>
<dbReference type="AlphaFoldDB" id="A0AAD8SYE1"/>
<evidence type="ECO:0000256" key="3">
    <source>
        <dbReference type="ARBA" id="ARBA00023180"/>
    </source>
</evidence>
<reference evidence="7" key="1">
    <citation type="submission" date="2023-07" db="EMBL/GenBank/DDBJ databases">
        <title>A chromosome-level genome assembly of Lolium multiflorum.</title>
        <authorList>
            <person name="Chen Y."/>
            <person name="Copetti D."/>
            <person name="Kolliker R."/>
            <person name="Studer B."/>
        </authorList>
    </citation>
    <scope>NUCLEOTIDE SEQUENCE</scope>
    <source>
        <strain evidence="7">02402/16</strain>
        <tissue evidence="7">Leaf</tissue>
    </source>
</reference>
<protein>
    <submittedName>
        <fullName evidence="7">Uncharacterized protein</fullName>
    </submittedName>
</protein>
<evidence type="ECO:0000313" key="8">
    <source>
        <dbReference type="Proteomes" id="UP001231189"/>
    </source>
</evidence>
<feature type="signal peptide" evidence="4">
    <location>
        <begin position="1"/>
        <end position="50"/>
    </location>
</feature>
<evidence type="ECO:0000256" key="2">
    <source>
        <dbReference type="ARBA" id="ARBA00022729"/>
    </source>
</evidence>
<feature type="domain" description="Wall-associated receptor kinase C-terminal" evidence="6">
    <location>
        <begin position="186"/>
        <end position="263"/>
    </location>
</feature>
<evidence type="ECO:0000259" key="5">
    <source>
        <dbReference type="Pfam" id="PF13947"/>
    </source>
</evidence>
<comment type="subcellular location">
    <subcellularLocation>
        <location evidence="1">Membrane</location>
        <topology evidence="1">Single-pass membrane protein</topology>
    </subcellularLocation>
</comment>
<keyword evidence="2 4" id="KW-0732">Signal</keyword>